<keyword evidence="4 6" id="KW-1133">Transmembrane helix</keyword>
<comment type="caution">
    <text evidence="7">The sequence shown here is derived from an EMBL/GenBank/DDBJ whole genome shotgun (WGS) entry which is preliminary data.</text>
</comment>
<feature type="transmembrane region" description="Helical" evidence="6">
    <location>
        <begin position="299"/>
        <end position="315"/>
    </location>
</feature>
<dbReference type="GO" id="GO:0022857">
    <property type="term" value="F:transmembrane transporter activity"/>
    <property type="evidence" value="ECO:0007669"/>
    <property type="project" value="InterPro"/>
</dbReference>
<feature type="transmembrane region" description="Helical" evidence="6">
    <location>
        <begin position="50"/>
        <end position="70"/>
    </location>
</feature>
<keyword evidence="2" id="KW-1003">Cell membrane</keyword>
<feature type="transmembrane region" description="Helical" evidence="6">
    <location>
        <begin position="127"/>
        <end position="147"/>
    </location>
</feature>
<organism evidence="7 8">
    <name type="scientific">Anseongella ginsenosidimutans</name>
    <dbReference type="NCBI Taxonomy" id="496056"/>
    <lineage>
        <taxon>Bacteria</taxon>
        <taxon>Pseudomonadati</taxon>
        <taxon>Bacteroidota</taxon>
        <taxon>Sphingobacteriia</taxon>
        <taxon>Sphingobacteriales</taxon>
        <taxon>Sphingobacteriaceae</taxon>
        <taxon>Anseongella</taxon>
    </lineage>
</organism>
<accession>A0A4R3KUF2</accession>
<feature type="transmembrane region" description="Helical" evidence="6">
    <location>
        <begin position="168"/>
        <end position="189"/>
    </location>
</feature>
<evidence type="ECO:0000313" key="7">
    <source>
        <dbReference type="EMBL" id="TCS88443.1"/>
    </source>
</evidence>
<evidence type="ECO:0000313" key="8">
    <source>
        <dbReference type="Proteomes" id="UP000295807"/>
    </source>
</evidence>
<keyword evidence="8" id="KW-1185">Reference proteome</keyword>
<feature type="transmembrane region" description="Helical" evidence="6">
    <location>
        <begin position="254"/>
        <end position="287"/>
    </location>
</feature>
<gene>
    <name evidence="7" type="ORF">EDD80_103308</name>
</gene>
<evidence type="ECO:0000256" key="4">
    <source>
        <dbReference type="ARBA" id="ARBA00022989"/>
    </source>
</evidence>
<name>A0A4R3KUF2_9SPHI</name>
<dbReference type="EMBL" id="SMAD01000003">
    <property type="protein sequence ID" value="TCS88443.1"/>
    <property type="molecule type" value="Genomic_DNA"/>
</dbReference>
<keyword evidence="5 6" id="KW-0472">Membrane</keyword>
<dbReference type="RefSeq" id="WP_132128648.1">
    <property type="nucleotide sequence ID" value="NZ_CP042432.1"/>
</dbReference>
<evidence type="ECO:0000256" key="3">
    <source>
        <dbReference type="ARBA" id="ARBA00022692"/>
    </source>
</evidence>
<comment type="subcellular location">
    <subcellularLocation>
        <location evidence="1">Cell membrane</location>
        <topology evidence="1">Multi-pass membrane protein</topology>
    </subcellularLocation>
</comment>
<dbReference type="CDD" id="cd06579">
    <property type="entry name" value="TM_PBP1_transp_AraH_like"/>
    <property type="match status" value="1"/>
</dbReference>
<dbReference type="Proteomes" id="UP000295807">
    <property type="component" value="Unassembled WGS sequence"/>
</dbReference>
<sequence length="319" mass="32707">MNQLIENLPAKRIMNGGYLRKYGMLSAFALICLILSLVTPNFFSLQNVTIILRQVSINGILAIGVTFVIISGGIDLSLGSVVAFTGVVAALFAHPGEYPLIAALTAAILAGLAIGGLNGLAVTRGKVAPFIVTLGMMTIARGLALVASEGRPVTNLSDSFNYIGGGSLLGVPVPILIFSAIILVSSFLLNKTRIGRYMYAVGGNEKAAYASGVPVNTVKVVSYMICSGMAAIAGIVLASRITTGQPNAGVAYELDAIAAVVIGGTSLAGGIGSIGGTVLGVLLIGVINNGLDLLNISSYYQQIIKGVIIIAAALIDRKK</sequence>
<dbReference type="Pfam" id="PF02653">
    <property type="entry name" value="BPD_transp_2"/>
    <property type="match status" value="1"/>
</dbReference>
<evidence type="ECO:0000256" key="1">
    <source>
        <dbReference type="ARBA" id="ARBA00004651"/>
    </source>
</evidence>
<dbReference type="OrthoDB" id="9784538at2"/>
<dbReference type="PANTHER" id="PTHR32196">
    <property type="entry name" value="ABC TRANSPORTER PERMEASE PROTEIN YPHD-RELATED-RELATED"/>
    <property type="match status" value="1"/>
</dbReference>
<dbReference type="PANTHER" id="PTHR32196:SF72">
    <property type="entry name" value="RIBOSE IMPORT PERMEASE PROTEIN RBSC"/>
    <property type="match status" value="1"/>
</dbReference>
<proteinExistence type="predicted"/>
<feature type="transmembrane region" description="Helical" evidence="6">
    <location>
        <begin position="220"/>
        <end position="242"/>
    </location>
</feature>
<dbReference type="InterPro" id="IPR001851">
    <property type="entry name" value="ABC_transp_permease"/>
</dbReference>
<evidence type="ECO:0000256" key="6">
    <source>
        <dbReference type="SAM" id="Phobius"/>
    </source>
</evidence>
<evidence type="ECO:0000256" key="5">
    <source>
        <dbReference type="ARBA" id="ARBA00023136"/>
    </source>
</evidence>
<evidence type="ECO:0000256" key="2">
    <source>
        <dbReference type="ARBA" id="ARBA00022475"/>
    </source>
</evidence>
<protein>
    <submittedName>
        <fullName evidence="7">Monosaccharide ABC transporter membrane protein (CUT2 family)</fullName>
    </submittedName>
</protein>
<dbReference type="GO" id="GO:0005886">
    <property type="term" value="C:plasma membrane"/>
    <property type="evidence" value="ECO:0007669"/>
    <property type="project" value="UniProtKB-SubCell"/>
</dbReference>
<dbReference type="AlphaFoldDB" id="A0A4R3KUF2"/>
<reference evidence="7 8" key="1">
    <citation type="submission" date="2019-03" db="EMBL/GenBank/DDBJ databases">
        <title>Genomic Encyclopedia of Type Strains, Phase IV (KMG-IV): sequencing the most valuable type-strain genomes for metagenomic binning, comparative biology and taxonomic classification.</title>
        <authorList>
            <person name="Goeker M."/>
        </authorList>
    </citation>
    <scope>NUCLEOTIDE SEQUENCE [LARGE SCALE GENOMIC DNA]</scope>
    <source>
        <strain evidence="7 8">DSM 21100</strain>
    </source>
</reference>
<feature type="transmembrane region" description="Helical" evidence="6">
    <location>
        <begin position="100"/>
        <end position="121"/>
    </location>
</feature>
<keyword evidence="3 6" id="KW-0812">Transmembrane</keyword>
<feature type="transmembrane region" description="Helical" evidence="6">
    <location>
        <begin position="22"/>
        <end position="43"/>
    </location>
</feature>